<feature type="compositionally biased region" description="Gly residues" evidence="1">
    <location>
        <begin position="14"/>
        <end position="23"/>
    </location>
</feature>
<feature type="compositionally biased region" description="Gly residues" evidence="1">
    <location>
        <begin position="144"/>
        <end position="155"/>
    </location>
</feature>
<feature type="compositionally biased region" description="Low complexity" evidence="1">
    <location>
        <begin position="121"/>
        <end position="143"/>
    </location>
</feature>
<dbReference type="AlphaFoldDB" id="A0AAV2QGR2"/>
<feature type="compositionally biased region" description="Basic and acidic residues" evidence="1">
    <location>
        <begin position="53"/>
        <end position="78"/>
    </location>
</feature>
<proteinExistence type="predicted"/>
<accession>A0AAV2QGR2</accession>
<sequence>MFHQRNGRSAGRDVGVGGGGAGGPVPDTGPNLGVNGESGHAHHQQPQFGGYMRADREDKPRGGGWRKDSFGAWIRDKGGGSTSNLPSNLSKIGGSSSNLNLSSLGGGSSVGNSLRNRRRTNSNSSIYIPSLSSNAMNGDHPLGSPGGGTGSGGNGYHQRGSSASPRAPHSKGFWVQEPDDFHQRWVDSQTPVSEGNGTPLTWPPTGGGGRGGTTCSSQPSSPRKAPGTPPPLGTQAQTLPKVYKSQATWVSSAPTVTPVYRHTSCYYKSDIG</sequence>
<organism evidence="2 3">
    <name type="scientific">Meganyctiphanes norvegica</name>
    <name type="common">Northern krill</name>
    <name type="synonym">Thysanopoda norvegica</name>
    <dbReference type="NCBI Taxonomy" id="48144"/>
    <lineage>
        <taxon>Eukaryota</taxon>
        <taxon>Metazoa</taxon>
        <taxon>Ecdysozoa</taxon>
        <taxon>Arthropoda</taxon>
        <taxon>Crustacea</taxon>
        <taxon>Multicrustacea</taxon>
        <taxon>Malacostraca</taxon>
        <taxon>Eumalacostraca</taxon>
        <taxon>Eucarida</taxon>
        <taxon>Euphausiacea</taxon>
        <taxon>Euphausiidae</taxon>
        <taxon>Meganyctiphanes</taxon>
    </lineage>
</organism>
<gene>
    <name evidence="2" type="ORF">MNOR_LOCUS12815</name>
</gene>
<dbReference type="Proteomes" id="UP001497623">
    <property type="component" value="Unassembled WGS sequence"/>
</dbReference>
<comment type="caution">
    <text evidence="2">The sequence shown here is derived from an EMBL/GenBank/DDBJ whole genome shotgun (WGS) entry which is preliminary data.</text>
</comment>
<keyword evidence="3" id="KW-1185">Reference proteome</keyword>
<evidence type="ECO:0000313" key="2">
    <source>
        <dbReference type="EMBL" id="CAL4085801.1"/>
    </source>
</evidence>
<protein>
    <submittedName>
        <fullName evidence="2">Uncharacterized protein</fullName>
    </submittedName>
</protein>
<evidence type="ECO:0000256" key="1">
    <source>
        <dbReference type="SAM" id="MobiDB-lite"/>
    </source>
</evidence>
<dbReference type="EMBL" id="CAXKWB010007147">
    <property type="protein sequence ID" value="CAL4085801.1"/>
    <property type="molecule type" value="Genomic_DNA"/>
</dbReference>
<evidence type="ECO:0000313" key="3">
    <source>
        <dbReference type="Proteomes" id="UP001497623"/>
    </source>
</evidence>
<feature type="compositionally biased region" description="Low complexity" evidence="1">
    <location>
        <begin position="195"/>
        <end position="204"/>
    </location>
</feature>
<reference evidence="2 3" key="1">
    <citation type="submission" date="2024-05" db="EMBL/GenBank/DDBJ databases">
        <authorList>
            <person name="Wallberg A."/>
        </authorList>
    </citation>
    <scope>NUCLEOTIDE SEQUENCE [LARGE SCALE GENOMIC DNA]</scope>
</reference>
<feature type="region of interest" description="Disordered" evidence="1">
    <location>
        <begin position="1"/>
        <end position="236"/>
    </location>
</feature>
<feature type="compositionally biased region" description="Low complexity" evidence="1">
    <location>
        <begin position="87"/>
        <end position="103"/>
    </location>
</feature>
<name>A0AAV2QGR2_MEGNR</name>